<keyword evidence="1" id="KW-0560">Oxidoreductase</keyword>
<gene>
    <name evidence="3" type="ORF">DFR52_106295</name>
</gene>
<protein>
    <submittedName>
        <fullName evidence="3">D-arginine dehydrogenase</fullName>
    </submittedName>
</protein>
<organism evidence="3 4">
    <name type="scientific">Hoeflea marina</name>
    <dbReference type="NCBI Taxonomy" id="274592"/>
    <lineage>
        <taxon>Bacteria</taxon>
        <taxon>Pseudomonadati</taxon>
        <taxon>Pseudomonadota</taxon>
        <taxon>Alphaproteobacteria</taxon>
        <taxon>Hyphomicrobiales</taxon>
        <taxon>Rhizobiaceae</taxon>
        <taxon>Hoeflea</taxon>
    </lineage>
</organism>
<proteinExistence type="predicted"/>
<comment type="caution">
    <text evidence="3">The sequence shown here is derived from an EMBL/GenBank/DDBJ whole genome shotgun (WGS) entry which is preliminary data.</text>
</comment>
<dbReference type="GO" id="GO:0005737">
    <property type="term" value="C:cytoplasm"/>
    <property type="evidence" value="ECO:0007669"/>
    <property type="project" value="TreeGrafter"/>
</dbReference>
<evidence type="ECO:0000256" key="1">
    <source>
        <dbReference type="ARBA" id="ARBA00023002"/>
    </source>
</evidence>
<dbReference type="Gene3D" id="3.50.50.60">
    <property type="entry name" value="FAD/NAD(P)-binding domain"/>
    <property type="match status" value="1"/>
</dbReference>
<dbReference type="SUPFAM" id="SSF51905">
    <property type="entry name" value="FAD/NAD(P)-binding domain"/>
    <property type="match status" value="1"/>
</dbReference>
<dbReference type="RefSeq" id="WP_110034057.1">
    <property type="nucleotide sequence ID" value="NZ_QGTR01000006.1"/>
</dbReference>
<dbReference type="PANTHER" id="PTHR13847:SF287">
    <property type="entry name" value="FAD-DEPENDENT OXIDOREDUCTASE DOMAIN-CONTAINING PROTEIN 1"/>
    <property type="match status" value="1"/>
</dbReference>
<dbReference type="Gene3D" id="3.30.9.10">
    <property type="entry name" value="D-Amino Acid Oxidase, subunit A, domain 2"/>
    <property type="match status" value="1"/>
</dbReference>
<dbReference type="Proteomes" id="UP000246352">
    <property type="component" value="Unassembled WGS sequence"/>
</dbReference>
<evidence type="ECO:0000313" key="3">
    <source>
        <dbReference type="EMBL" id="PWV97770.1"/>
    </source>
</evidence>
<feature type="domain" description="FAD dependent oxidoreductase" evidence="2">
    <location>
        <begin position="11"/>
        <end position="352"/>
    </location>
</feature>
<dbReference type="EMBL" id="QGTR01000006">
    <property type="protein sequence ID" value="PWV97770.1"/>
    <property type="molecule type" value="Genomic_DNA"/>
</dbReference>
<evidence type="ECO:0000259" key="2">
    <source>
        <dbReference type="Pfam" id="PF01266"/>
    </source>
</evidence>
<dbReference type="Pfam" id="PF01266">
    <property type="entry name" value="DAO"/>
    <property type="match status" value="1"/>
</dbReference>
<sequence length="382" mass="39506">MPNPAHGQSFDIVVIGAGIAGASAAAELASGARVALIEMEQQPGYHTTGRSAAVFAPSYGPPAIRALTRASRAFFENPPAGFAGAPLFSPRGILMIARRDQLGALDALIEAVSADSGTRRVEGDVLDSIQPLLRPGYAAAGMHDAGGQDIDVNALHQGYLRSFRAAGGTVITSAAVTGLGRTGEGWEIETRQGALNAAVIINAAGAWADEIGTLAGAGRIGLTPKRRTAMVVAEPAGTDCAHLPITIDVEEEFYLKPDAGRLLISPADETPSEPCDAQPEELDVAIGVDRIITAFALDIRRIDNKWAGLRSFVADGSPVIGYSGLVPGFYWLAGQGGYGIQSAPAISQFVAAQVLGRALPDFLHDHGFDPASTAPVRPGVAA</sequence>
<reference evidence="3 4" key="1">
    <citation type="submission" date="2018-05" db="EMBL/GenBank/DDBJ databases">
        <title>Genomic Encyclopedia of Type Strains, Phase IV (KMG-IV): sequencing the most valuable type-strain genomes for metagenomic binning, comparative biology and taxonomic classification.</title>
        <authorList>
            <person name="Goeker M."/>
        </authorList>
    </citation>
    <scope>NUCLEOTIDE SEQUENCE [LARGE SCALE GENOMIC DNA]</scope>
    <source>
        <strain evidence="3 4">DSM 16791</strain>
    </source>
</reference>
<dbReference type="AlphaFoldDB" id="A0A317PED8"/>
<name>A0A317PED8_9HYPH</name>
<dbReference type="PANTHER" id="PTHR13847">
    <property type="entry name" value="SARCOSINE DEHYDROGENASE-RELATED"/>
    <property type="match status" value="1"/>
</dbReference>
<keyword evidence="4" id="KW-1185">Reference proteome</keyword>
<dbReference type="InterPro" id="IPR006076">
    <property type="entry name" value="FAD-dep_OxRdtase"/>
</dbReference>
<dbReference type="GO" id="GO:0016491">
    <property type="term" value="F:oxidoreductase activity"/>
    <property type="evidence" value="ECO:0007669"/>
    <property type="project" value="UniProtKB-KW"/>
</dbReference>
<dbReference type="InterPro" id="IPR036188">
    <property type="entry name" value="FAD/NAD-bd_sf"/>
</dbReference>
<evidence type="ECO:0000313" key="4">
    <source>
        <dbReference type="Proteomes" id="UP000246352"/>
    </source>
</evidence>
<dbReference type="OrthoDB" id="7421214at2"/>
<accession>A0A317PED8</accession>